<feature type="transmembrane region" description="Helical" evidence="1">
    <location>
        <begin position="16"/>
        <end position="36"/>
    </location>
</feature>
<evidence type="ECO:0000256" key="1">
    <source>
        <dbReference type="SAM" id="Phobius"/>
    </source>
</evidence>
<comment type="caution">
    <text evidence="2">The sequence shown here is derived from an EMBL/GenBank/DDBJ whole genome shotgun (WGS) entry which is preliminary data.</text>
</comment>
<feature type="transmembrane region" description="Helical" evidence="1">
    <location>
        <begin position="85"/>
        <end position="110"/>
    </location>
</feature>
<name>A0ABV9GRQ5_9BACL</name>
<dbReference type="RefSeq" id="WP_376847022.1">
    <property type="nucleotide sequence ID" value="NZ_JBHSFW010000013.1"/>
</dbReference>
<reference evidence="3" key="1">
    <citation type="journal article" date="2019" name="Int. J. Syst. Evol. Microbiol.">
        <title>The Global Catalogue of Microorganisms (GCM) 10K type strain sequencing project: providing services to taxonomists for standard genome sequencing and annotation.</title>
        <authorList>
            <consortium name="The Broad Institute Genomics Platform"/>
            <consortium name="The Broad Institute Genome Sequencing Center for Infectious Disease"/>
            <person name="Wu L."/>
            <person name="Ma J."/>
        </authorList>
    </citation>
    <scope>NUCLEOTIDE SEQUENCE [LARGE SCALE GENOMIC DNA]</scope>
    <source>
        <strain evidence="3">CGMCC 1.16306</strain>
    </source>
</reference>
<keyword evidence="1" id="KW-1133">Transmembrane helix</keyword>
<accession>A0ABV9GRQ5</accession>
<feature type="transmembrane region" description="Helical" evidence="1">
    <location>
        <begin position="206"/>
        <end position="225"/>
    </location>
</feature>
<gene>
    <name evidence="2" type="ORF">ACFO4N_14575</name>
</gene>
<evidence type="ECO:0008006" key="4">
    <source>
        <dbReference type="Google" id="ProtNLM"/>
    </source>
</evidence>
<protein>
    <recommendedName>
        <fullName evidence="4">ABC transporter permease</fullName>
    </recommendedName>
</protein>
<dbReference type="Proteomes" id="UP001596022">
    <property type="component" value="Unassembled WGS sequence"/>
</dbReference>
<keyword evidence="3" id="KW-1185">Reference proteome</keyword>
<proteinExistence type="predicted"/>
<feature type="transmembrane region" description="Helical" evidence="1">
    <location>
        <begin position="166"/>
        <end position="190"/>
    </location>
</feature>
<organism evidence="2 3">
    <name type="scientific">Camelliibacillus cellulosilyticus</name>
    <dbReference type="NCBI Taxonomy" id="2174486"/>
    <lineage>
        <taxon>Bacteria</taxon>
        <taxon>Bacillati</taxon>
        <taxon>Bacillota</taxon>
        <taxon>Bacilli</taxon>
        <taxon>Bacillales</taxon>
        <taxon>Sporolactobacillaceae</taxon>
        <taxon>Camelliibacillus</taxon>
    </lineage>
</organism>
<dbReference type="EMBL" id="JBHSFW010000013">
    <property type="protein sequence ID" value="MFC4619935.1"/>
    <property type="molecule type" value="Genomic_DNA"/>
</dbReference>
<keyword evidence="1" id="KW-0472">Membrane</keyword>
<evidence type="ECO:0000313" key="2">
    <source>
        <dbReference type="EMBL" id="MFC4619935.1"/>
    </source>
</evidence>
<feature type="transmembrane region" description="Helical" evidence="1">
    <location>
        <begin position="138"/>
        <end position="159"/>
    </location>
</feature>
<sequence length="231" mass="26299">MNPIANVLKIYMKDKMVWLFIPWIVVLSSFLVNYIIGIVSSTTDGDPIYTGGVGSIYAYILVAGMMTLTHTFPFALGMSVRRIDYFLGTGTLFVLISALFAVILYLFGLIEQWTEGWGVMLHFFHLPYLNDGSAIQQLLLNFILMMNMCFLGFVITSIFRRFGRFGLLVTAVIALIVISILSYLCTYYGWWMPIFQWFGQRTALETALWTVPLVIIYCLCSYAMLRKATIS</sequence>
<feature type="transmembrane region" description="Helical" evidence="1">
    <location>
        <begin position="56"/>
        <end position="78"/>
    </location>
</feature>
<keyword evidence="1" id="KW-0812">Transmembrane</keyword>
<evidence type="ECO:0000313" key="3">
    <source>
        <dbReference type="Proteomes" id="UP001596022"/>
    </source>
</evidence>